<dbReference type="InterPro" id="IPR006439">
    <property type="entry name" value="HAD-SF_hydro_IA"/>
</dbReference>
<dbReference type="Gene3D" id="1.10.150.240">
    <property type="entry name" value="Putative phosphatase, domain 2"/>
    <property type="match status" value="1"/>
</dbReference>
<sequence length="228" mass="24637">MTHDPSRDLRTAVVDIDGTLLDSNYQLSIAWARAFAHHGHTVPLWRIHRHMGMGGDRLVAAVAGDEVEERDGDAVRDRWEKEYDELLGGTRLFDGACELLDGLRESGLTVVLASSSIPRHAEHALQLLDAEHRVDAWTTSEDAEESKPDPDLVQEALAKVGQDAAGAVMLGDAVWDVEAAARSGIPTVTLLCGGFGRDELLEAGAAAAYDDPRDLLGRLDVALDRARG</sequence>
<keyword evidence="1" id="KW-0378">Hydrolase</keyword>
<dbReference type="AlphaFoldDB" id="A0A3N0GVT3"/>
<evidence type="ECO:0000313" key="1">
    <source>
        <dbReference type="EMBL" id="RNM16565.1"/>
    </source>
</evidence>
<accession>A0A3N0GVT3</accession>
<name>A0A3N0GVT3_9ACTN</name>
<dbReference type="PRINTS" id="PR00413">
    <property type="entry name" value="HADHALOGNASE"/>
</dbReference>
<dbReference type="PANTHER" id="PTHR43434">
    <property type="entry name" value="PHOSPHOGLYCOLATE PHOSPHATASE"/>
    <property type="match status" value="1"/>
</dbReference>
<evidence type="ECO:0000313" key="2">
    <source>
        <dbReference type="Proteomes" id="UP000279994"/>
    </source>
</evidence>
<dbReference type="InterPro" id="IPR023198">
    <property type="entry name" value="PGP-like_dom2"/>
</dbReference>
<keyword evidence="2" id="KW-1185">Reference proteome</keyword>
<comment type="caution">
    <text evidence="1">The sequence shown here is derived from an EMBL/GenBank/DDBJ whole genome shotgun (WGS) entry which is preliminary data.</text>
</comment>
<dbReference type="SFLD" id="SFLDS00003">
    <property type="entry name" value="Haloacid_Dehalogenase"/>
    <property type="match status" value="1"/>
</dbReference>
<dbReference type="InterPro" id="IPR050155">
    <property type="entry name" value="HAD-like_hydrolase_sf"/>
</dbReference>
<dbReference type="InterPro" id="IPR023214">
    <property type="entry name" value="HAD_sf"/>
</dbReference>
<reference evidence="1 2" key="1">
    <citation type="submission" date="2018-11" db="EMBL/GenBank/DDBJ databases">
        <authorList>
            <person name="Li F."/>
        </authorList>
    </citation>
    <scope>NUCLEOTIDE SEQUENCE [LARGE SCALE GENOMIC DNA]</scope>
    <source>
        <strain evidence="1 2">Gsoil 818</strain>
    </source>
</reference>
<dbReference type="EMBL" id="RJSF01000007">
    <property type="protein sequence ID" value="RNM16565.1"/>
    <property type="molecule type" value="Genomic_DNA"/>
</dbReference>
<dbReference type="InterPro" id="IPR036412">
    <property type="entry name" value="HAD-like_sf"/>
</dbReference>
<dbReference type="RefSeq" id="WP_123221458.1">
    <property type="nucleotide sequence ID" value="NZ_RJSF01000007.1"/>
</dbReference>
<dbReference type="GO" id="GO:0005829">
    <property type="term" value="C:cytosol"/>
    <property type="evidence" value="ECO:0007669"/>
    <property type="project" value="TreeGrafter"/>
</dbReference>
<protein>
    <submittedName>
        <fullName evidence="1">HAD family hydrolase</fullName>
    </submittedName>
</protein>
<dbReference type="PANTHER" id="PTHR43434:SF16">
    <property type="entry name" value="BLL8046 PROTEIN"/>
    <property type="match status" value="1"/>
</dbReference>
<dbReference type="SFLD" id="SFLDG01135">
    <property type="entry name" value="C1.5.6:_HAD__Beta-PGM__Phospha"/>
    <property type="match status" value="1"/>
</dbReference>
<dbReference type="GO" id="GO:0008967">
    <property type="term" value="F:phosphoglycolate phosphatase activity"/>
    <property type="evidence" value="ECO:0007669"/>
    <property type="project" value="TreeGrafter"/>
</dbReference>
<dbReference type="SFLD" id="SFLDG01129">
    <property type="entry name" value="C1.5:_HAD__Beta-PGM__Phosphata"/>
    <property type="match status" value="1"/>
</dbReference>
<dbReference type="SUPFAM" id="SSF56784">
    <property type="entry name" value="HAD-like"/>
    <property type="match status" value="1"/>
</dbReference>
<dbReference type="Gene3D" id="3.40.50.1000">
    <property type="entry name" value="HAD superfamily/HAD-like"/>
    <property type="match status" value="1"/>
</dbReference>
<dbReference type="Proteomes" id="UP000279994">
    <property type="component" value="Unassembled WGS sequence"/>
</dbReference>
<gene>
    <name evidence="1" type="ORF">EFL26_03190</name>
</gene>
<organism evidence="1 2">
    <name type="scientific">Nocardioides pocheonensis</name>
    <dbReference type="NCBI Taxonomy" id="661485"/>
    <lineage>
        <taxon>Bacteria</taxon>
        <taxon>Bacillati</taxon>
        <taxon>Actinomycetota</taxon>
        <taxon>Actinomycetes</taxon>
        <taxon>Propionibacteriales</taxon>
        <taxon>Nocardioidaceae</taxon>
        <taxon>Nocardioides</taxon>
    </lineage>
</organism>
<dbReference type="GO" id="GO:0006281">
    <property type="term" value="P:DNA repair"/>
    <property type="evidence" value="ECO:0007669"/>
    <property type="project" value="TreeGrafter"/>
</dbReference>
<proteinExistence type="predicted"/>
<dbReference type="OrthoDB" id="9793014at2"/>
<dbReference type="Pfam" id="PF00702">
    <property type="entry name" value="Hydrolase"/>
    <property type="match status" value="1"/>
</dbReference>